<keyword evidence="4" id="KW-1185">Reference proteome</keyword>
<feature type="transmembrane region" description="Helical" evidence="1">
    <location>
        <begin position="72"/>
        <end position="92"/>
    </location>
</feature>
<evidence type="ECO:0000259" key="2">
    <source>
        <dbReference type="Pfam" id="PF14285"/>
    </source>
</evidence>
<dbReference type="Proteomes" id="UP000027600">
    <property type="component" value="Chromosome I"/>
</dbReference>
<reference evidence="3 4" key="1">
    <citation type="journal article" date="2014" name="Int. J. Syst. Evol. Microbiol.">
        <title>Complete genome of a new Firmicutes species belonging to the dominant human colonic microbiota ('Ruminococcus bicirculans') reveals two chromosomes and a selective capacity to utilize plant glucans.</title>
        <authorList>
            <consortium name="NISC Comparative Sequencing Program"/>
            <person name="Wegmann U."/>
            <person name="Louis P."/>
            <person name="Goesmann A."/>
            <person name="Henrissat B."/>
            <person name="Duncan S.H."/>
            <person name="Flint H.J."/>
        </authorList>
    </citation>
    <scope>NUCLEOTIDE SEQUENCE [LARGE SCALE GENOMIC DNA]</scope>
    <source>
        <strain evidence="3 4">80/3</strain>
    </source>
</reference>
<evidence type="ECO:0000313" key="4">
    <source>
        <dbReference type="Proteomes" id="UP000027600"/>
    </source>
</evidence>
<organism evidence="3 4">
    <name type="scientific">Ruminococcus bicirculans</name>
    <name type="common">ex Wegman et al. 2014</name>
    <dbReference type="NCBI Taxonomy" id="1160721"/>
    <lineage>
        <taxon>Bacteria</taxon>
        <taxon>Bacillati</taxon>
        <taxon>Bacillota</taxon>
        <taxon>Clostridia</taxon>
        <taxon>Eubacteriales</taxon>
        <taxon>Oscillospiraceae</taxon>
        <taxon>Ruminococcus</taxon>
    </lineage>
</organism>
<evidence type="ECO:0000256" key="1">
    <source>
        <dbReference type="SAM" id="Phobius"/>
    </source>
</evidence>
<keyword evidence="1" id="KW-0812">Transmembrane</keyword>
<keyword evidence="1" id="KW-0472">Membrane</keyword>
<keyword evidence="1" id="KW-1133">Transmembrane helix</keyword>
<protein>
    <recommendedName>
        <fullName evidence="2">DUF4367 domain-containing protein</fullName>
    </recommendedName>
</protein>
<evidence type="ECO:0000313" key="3">
    <source>
        <dbReference type="EMBL" id="CCO04073.1"/>
    </source>
</evidence>
<feature type="domain" description="DUF4367" evidence="2">
    <location>
        <begin position="129"/>
        <end position="229"/>
    </location>
</feature>
<sequence>MKNYEVILVNENTALYRAIEQAVILPCAGEMESIADVECDFSETYKKKVNRLIKDRSRPYYPLIKTTLRKTIFIIAAVLMMSTITVAAVPQLREWFVGLFVSQNENNADVHAVQGAIPADDMNDEFIYYEPTFIPKGFVEESRIKDIAHLGIDYRFKNKIIFYSQSPLTATHNIDTENRKTEYVTVSGCEAFLSYDDNSSIIVWNDGNYVYSINGDLCKNDIIEMANSVNPTK</sequence>
<dbReference type="Pfam" id="PF14285">
    <property type="entry name" value="DUF4367"/>
    <property type="match status" value="1"/>
</dbReference>
<dbReference type="InterPro" id="IPR025377">
    <property type="entry name" value="DUF4367"/>
</dbReference>
<accession>A0ABP1WGZ9</accession>
<name>A0ABP1WGZ9_9FIRM</name>
<gene>
    <name evidence="3" type="ORF">RBI_I00343</name>
</gene>
<proteinExistence type="predicted"/>
<dbReference type="EMBL" id="HF545616">
    <property type="protein sequence ID" value="CCO04073.1"/>
    <property type="molecule type" value="Genomic_DNA"/>
</dbReference>
<dbReference type="RefSeq" id="WP_279012116.1">
    <property type="nucleotide sequence ID" value="NZ_CAKWGI010000029.1"/>
</dbReference>